<evidence type="ECO:0000256" key="6">
    <source>
        <dbReference type="SAM" id="SignalP"/>
    </source>
</evidence>
<dbReference type="SUPFAM" id="SSF53933">
    <property type="entry name" value="Microbial ribonucleases"/>
    <property type="match status" value="1"/>
</dbReference>
<dbReference type="OrthoDB" id="3457934at2759"/>
<accession>A0A8H4RXW0</accession>
<dbReference type="AlphaFoldDB" id="A0A8H4RXW0"/>
<keyword evidence="5" id="KW-0456">Lyase</keyword>
<organism evidence="7 8">
    <name type="scientific">Cudoniella acicularis</name>
    <dbReference type="NCBI Taxonomy" id="354080"/>
    <lineage>
        <taxon>Eukaryota</taxon>
        <taxon>Fungi</taxon>
        <taxon>Dikarya</taxon>
        <taxon>Ascomycota</taxon>
        <taxon>Pezizomycotina</taxon>
        <taxon>Leotiomycetes</taxon>
        <taxon>Helotiales</taxon>
        <taxon>Tricladiaceae</taxon>
        <taxon>Cudoniella</taxon>
    </lineage>
</organism>
<dbReference type="EMBL" id="JAAMPI010000019">
    <property type="protein sequence ID" value="KAF4637553.1"/>
    <property type="molecule type" value="Genomic_DNA"/>
</dbReference>
<dbReference type="Gene3D" id="3.10.450.30">
    <property type="entry name" value="Microbial ribonucleases"/>
    <property type="match status" value="1"/>
</dbReference>
<dbReference type="InterPro" id="IPR000026">
    <property type="entry name" value="N1-like"/>
</dbReference>
<dbReference type="GO" id="GO:0046589">
    <property type="term" value="F:ribonuclease T1 activity"/>
    <property type="evidence" value="ECO:0007669"/>
    <property type="project" value="UniProtKB-EC"/>
</dbReference>
<evidence type="ECO:0000256" key="1">
    <source>
        <dbReference type="ARBA" id="ARBA00022722"/>
    </source>
</evidence>
<evidence type="ECO:0000313" key="7">
    <source>
        <dbReference type="EMBL" id="KAF4637553.1"/>
    </source>
</evidence>
<dbReference type="Pfam" id="PF00545">
    <property type="entry name" value="Ribonuclease"/>
    <property type="match status" value="1"/>
</dbReference>
<reference evidence="7 8" key="1">
    <citation type="submission" date="2020-03" db="EMBL/GenBank/DDBJ databases">
        <title>Draft Genome Sequence of Cudoniella acicularis.</title>
        <authorList>
            <person name="Buettner E."/>
            <person name="Kellner H."/>
        </authorList>
    </citation>
    <scope>NUCLEOTIDE SEQUENCE [LARGE SCALE GENOMIC DNA]</scope>
    <source>
        <strain evidence="7 8">DSM 108380</strain>
    </source>
</reference>
<proteinExistence type="predicted"/>
<sequence length="159" mass="16871">MLLNFKSAFLLGLVTLSVASPTFDLEARKKTTIPVDGVVCARSDGTVSKTWTQAQIRASRAQADALKNDGLTYPKKFSNKDARGNAIFNSKGQLYEFPLLDPVWTVGTAPGPSRVIVKSDYSYAGVTTKNAGVGDLVHKCENAPAPEAPEAEPAAEAAT</sequence>
<dbReference type="Proteomes" id="UP000566819">
    <property type="component" value="Unassembled WGS sequence"/>
</dbReference>
<dbReference type="PANTHER" id="PTHR42104">
    <property type="entry name" value="EXTRACELLULAR GUANYL-SPECIFIC RIBONUCLEASE RNTA (AFU_ORTHOLOGUE AFUA_4G03230)"/>
    <property type="match status" value="1"/>
</dbReference>
<evidence type="ECO:0000256" key="3">
    <source>
        <dbReference type="ARBA" id="ARBA00022801"/>
    </source>
</evidence>
<dbReference type="PANTHER" id="PTHR42104:SF2">
    <property type="entry name" value="GUANYL-SPECIFIC RIBONUCLEASE, PUTATIVE (AFU_ORTHOLOGUE AFUA_4G01200)-RELATED"/>
    <property type="match status" value="1"/>
</dbReference>
<evidence type="ECO:0000256" key="2">
    <source>
        <dbReference type="ARBA" id="ARBA00022759"/>
    </source>
</evidence>
<keyword evidence="1" id="KW-0540">Nuclease</keyword>
<keyword evidence="3" id="KW-0378">Hydrolase</keyword>
<gene>
    <name evidence="7" type="ORF">G7Y89_g526</name>
</gene>
<keyword evidence="2" id="KW-0255">Endonuclease</keyword>
<evidence type="ECO:0000256" key="5">
    <source>
        <dbReference type="ARBA" id="ARBA00023239"/>
    </source>
</evidence>
<dbReference type="InterPro" id="IPR016191">
    <property type="entry name" value="Ribonuclease/ribotoxin"/>
</dbReference>
<evidence type="ECO:0000313" key="8">
    <source>
        <dbReference type="Proteomes" id="UP000566819"/>
    </source>
</evidence>
<keyword evidence="6" id="KW-0732">Signal</keyword>
<dbReference type="GO" id="GO:0016787">
    <property type="term" value="F:hydrolase activity"/>
    <property type="evidence" value="ECO:0007669"/>
    <property type="project" value="UniProtKB-KW"/>
</dbReference>
<feature type="signal peptide" evidence="6">
    <location>
        <begin position="1"/>
        <end position="19"/>
    </location>
</feature>
<dbReference type="GO" id="GO:0003723">
    <property type="term" value="F:RNA binding"/>
    <property type="evidence" value="ECO:0007669"/>
    <property type="project" value="InterPro"/>
</dbReference>
<comment type="caution">
    <text evidence="7">The sequence shown here is derived from an EMBL/GenBank/DDBJ whole genome shotgun (WGS) entry which is preliminary data.</text>
</comment>
<protein>
    <submittedName>
        <fullName evidence="7">Uncharacterized protein</fullName>
    </submittedName>
</protein>
<evidence type="ECO:0000256" key="4">
    <source>
        <dbReference type="ARBA" id="ARBA00023157"/>
    </source>
</evidence>
<keyword evidence="4" id="KW-1015">Disulfide bond</keyword>
<feature type="chain" id="PRO_5034818173" evidence="6">
    <location>
        <begin position="20"/>
        <end position="159"/>
    </location>
</feature>
<keyword evidence="8" id="KW-1185">Reference proteome</keyword>
<name>A0A8H4RXW0_9HELO</name>